<dbReference type="AlphaFoldDB" id="A0A644ZY86"/>
<dbReference type="SUPFAM" id="SSF56059">
    <property type="entry name" value="Glutathione synthetase ATP-binding domain-like"/>
    <property type="match status" value="1"/>
</dbReference>
<protein>
    <recommendedName>
        <fullName evidence="2">ATP-grasp domain-containing protein</fullName>
    </recommendedName>
</protein>
<reference evidence="1" key="1">
    <citation type="submission" date="2019-08" db="EMBL/GenBank/DDBJ databases">
        <authorList>
            <person name="Kucharzyk K."/>
            <person name="Murdoch R.W."/>
            <person name="Higgins S."/>
            <person name="Loffler F."/>
        </authorList>
    </citation>
    <scope>NUCLEOTIDE SEQUENCE</scope>
</reference>
<evidence type="ECO:0000313" key="1">
    <source>
        <dbReference type="EMBL" id="MPM45940.1"/>
    </source>
</evidence>
<accession>A0A644ZY86</accession>
<name>A0A644ZY86_9ZZZZ</name>
<comment type="caution">
    <text evidence="1">The sequence shown here is derived from an EMBL/GenBank/DDBJ whole genome shotgun (WGS) entry which is preliminary data.</text>
</comment>
<organism evidence="1">
    <name type="scientific">bioreactor metagenome</name>
    <dbReference type="NCBI Taxonomy" id="1076179"/>
    <lineage>
        <taxon>unclassified sequences</taxon>
        <taxon>metagenomes</taxon>
        <taxon>ecological metagenomes</taxon>
    </lineage>
</organism>
<proteinExistence type="predicted"/>
<sequence length="298" mass="33536">MEESLPSMEELKQLRSDSGRKNAIHILNELRAENNAFCGESYFFSAVDDVLHFLHSRNGDHVLKMPNYGSGKGLSWIKGKITDKQTDWCRRVIHEQGGLIAEPVLNKIRDFAMEFCLSDNKAEFIGYSLFQSTSSGAYMGNFLMPQTDIEERLGEYTGPELLPQLRKSLAEKLCRQYPSYSGCLGVDMMVCKTNRGYQIQPCVEINLRMNMGIVAYILYDRFVKPGSTGKFTVDFFKKTGGALTFQQKMSTDFPLIVENGKIISGFLALTPVSEQTQYLAYVFVTSPSLLQNTGKTAE</sequence>
<gene>
    <name evidence="1" type="ORF">SDC9_92632</name>
</gene>
<evidence type="ECO:0008006" key="2">
    <source>
        <dbReference type="Google" id="ProtNLM"/>
    </source>
</evidence>
<dbReference type="EMBL" id="VSSQ01011078">
    <property type="protein sequence ID" value="MPM45940.1"/>
    <property type="molecule type" value="Genomic_DNA"/>
</dbReference>